<comment type="caution">
    <text evidence="5">The sequence shown here is derived from an EMBL/GenBank/DDBJ whole genome shotgun (WGS) entry which is preliminary data.</text>
</comment>
<evidence type="ECO:0000259" key="4">
    <source>
        <dbReference type="Pfam" id="PF08501"/>
    </source>
</evidence>
<dbReference type="GO" id="GO:0005829">
    <property type="term" value="C:cytosol"/>
    <property type="evidence" value="ECO:0007669"/>
    <property type="project" value="TreeGrafter"/>
</dbReference>
<proteinExistence type="predicted"/>
<dbReference type="OrthoDB" id="9792692at2"/>
<dbReference type="GO" id="GO:0019632">
    <property type="term" value="P:shikimate metabolic process"/>
    <property type="evidence" value="ECO:0007669"/>
    <property type="project" value="TreeGrafter"/>
</dbReference>
<dbReference type="InterPro" id="IPR013708">
    <property type="entry name" value="Shikimate_DH-bd_N"/>
</dbReference>
<keyword evidence="3" id="KW-0057">Aromatic amino acid biosynthesis</keyword>
<evidence type="ECO:0000256" key="2">
    <source>
        <dbReference type="ARBA" id="ARBA00023002"/>
    </source>
</evidence>
<dbReference type="RefSeq" id="WP_133475853.1">
    <property type="nucleotide sequence ID" value="NZ_SNWP01000017.1"/>
</dbReference>
<dbReference type="InterPro" id="IPR036291">
    <property type="entry name" value="NAD(P)-bd_dom_sf"/>
</dbReference>
<dbReference type="InterPro" id="IPR046346">
    <property type="entry name" value="Aminoacid_DH-like_N_sf"/>
</dbReference>
<dbReference type="PANTHER" id="PTHR21089:SF1">
    <property type="entry name" value="BIFUNCTIONAL 3-DEHYDROQUINATE DEHYDRATASE_SHIKIMATE DEHYDROGENASE, CHLOROPLASTIC"/>
    <property type="match status" value="1"/>
</dbReference>
<evidence type="ECO:0000256" key="3">
    <source>
        <dbReference type="ARBA" id="ARBA00023141"/>
    </source>
</evidence>
<evidence type="ECO:0000313" key="6">
    <source>
        <dbReference type="Proteomes" id="UP000295741"/>
    </source>
</evidence>
<comment type="pathway">
    <text evidence="1">Metabolic intermediate biosynthesis; chorismate biosynthesis; chorismate from D-erythrose 4-phosphate and phosphoenolpyruvate: step 4/7.</text>
</comment>
<sequence length="247" mass="27845">MKRYGLIGYPLSHSFSQRYFTEKFAKESIEDAVYENYPIPDISALKQILREKTDLCGFNVTIPYKKEILGYLSASTEAVQKMGACNCVKLEGGVLTGYNTDVVGFELSLLPWLKTHHQKALILGTGGAAAAVAYVFNKRNIVFQYVSRNRSATSIVYEDLNETIINSHTLIINTTPLGMSPMTDQYPPLPYQWMGQQHHCFDLIYNPAETVFLQKAKQAGASIQNGAEMLMIQAEESWRIWNGRNNE</sequence>
<dbReference type="InterPro" id="IPR022893">
    <property type="entry name" value="Shikimate_DH_fam"/>
</dbReference>
<dbReference type="Pfam" id="PF08501">
    <property type="entry name" value="Shikimate_dh_N"/>
    <property type="match status" value="1"/>
</dbReference>
<dbReference type="Proteomes" id="UP000295741">
    <property type="component" value="Unassembled WGS sequence"/>
</dbReference>
<dbReference type="EMBL" id="SNWP01000017">
    <property type="protein sequence ID" value="TDO23382.1"/>
    <property type="molecule type" value="Genomic_DNA"/>
</dbReference>
<feature type="domain" description="Shikimate dehydrogenase substrate binding N-terminal" evidence="4">
    <location>
        <begin position="6"/>
        <end position="88"/>
    </location>
</feature>
<reference evidence="5 6" key="1">
    <citation type="submission" date="2019-03" db="EMBL/GenBank/DDBJ databases">
        <title>Genomic Encyclopedia of Archaeal and Bacterial Type Strains, Phase II (KMG-II): from individual species to whole genera.</title>
        <authorList>
            <person name="Goeker M."/>
        </authorList>
    </citation>
    <scope>NUCLEOTIDE SEQUENCE [LARGE SCALE GENOMIC DNA]</scope>
    <source>
        <strain evidence="5 6">DSM 28323</strain>
    </source>
</reference>
<organism evidence="5 6">
    <name type="scientific">Sediminibacterium goheungense</name>
    <dbReference type="NCBI Taxonomy" id="1086393"/>
    <lineage>
        <taxon>Bacteria</taxon>
        <taxon>Pseudomonadati</taxon>
        <taxon>Bacteroidota</taxon>
        <taxon>Chitinophagia</taxon>
        <taxon>Chitinophagales</taxon>
        <taxon>Chitinophagaceae</taxon>
        <taxon>Sediminibacterium</taxon>
    </lineage>
</organism>
<dbReference type="GO" id="GO:0009073">
    <property type="term" value="P:aromatic amino acid family biosynthetic process"/>
    <property type="evidence" value="ECO:0007669"/>
    <property type="project" value="UniProtKB-KW"/>
</dbReference>
<dbReference type="GO" id="GO:0050661">
    <property type="term" value="F:NADP binding"/>
    <property type="evidence" value="ECO:0007669"/>
    <property type="project" value="TreeGrafter"/>
</dbReference>
<keyword evidence="2" id="KW-0560">Oxidoreductase</keyword>
<accession>A0A4R6IMJ5</accession>
<evidence type="ECO:0000256" key="1">
    <source>
        <dbReference type="ARBA" id="ARBA00004871"/>
    </source>
</evidence>
<evidence type="ECO:0000313" key="5">
    <source>
        <dbReference type="EMBL" id="TDO23382.1"/>
    </source>
</evidence>
<name>A0A4R6IMJ5_9BACT</name>
<dbReference type="Gene3D" id="3.40.50.720">
    <property type="entry name" value="NAD(P)-binding Rossmann-like Domain"/>
    <property type="match status" value="1"/>
</dbReference>
<dbReference type="SUPFAM" id="SSF53223">
    <property type="entry name" value="Aminoacid dehydrogenase-like, N-terminal domain"/>
    <property type="match status" value="1"/>
</dbReference>
<keyword evidence="6" id="KW-1185">Reference proteome</keyword>
<gene>
    <name evidence="5" type="ORF">BC659_3387</name>
</gene>
<protein>
    <submittedName>
        <fullName evidence="5">Shikimate dehydrogenase</fullName>
    </submittedName>
</protein>
<dbReference type="PANTHER" id="PTHR21089">
    <property type="entry name" value="SHIKIMATE DEHYDROGENASE"/>
    <property type="match status" value="1"/>
</dbReference>
<keyword evidence="3" id="KW-0028">Amino-acid biosynthesis</keyword>
<dbReference type="AlphaFoldDB" id="A0A4R6IMJ5"/>
<dbReference type="Gene3D" id="3.40.50.10860">
    <property type="entry name" value="Leucine Dehydrogenase, chain A, domain 1"/>
    <property type="match status" value="1"/>
</dbReference>
<dbReference type="GO" id="GO:0009423">
    <property type="term" value="P:chorismate biosynthetic process"/>
    <property type="evidence" value="ECO:0007669"/>
    <property type="project" value="TreeGrafter"/>
</dbReference>
<dbReference type="SUPFAM" id="SSF51735">
    <property type="entry name" value="NAD(P)-binding Rossmann-fold domains"/>
    <property type="match status" value="1"/>
</dbReference>
<dbReference type="GO" id="GO:0004764">
    <property type="term" value="F:shikimate 3-dehydrogenase (NADP+) activity"/>
    <property type="evidence" value="ECO:0007669"/>
    <property type="project" value="InterPro"/>
</dbReference>